<evidence type="ECO:0000256" key="1">
    <source>
        <dbReference type="SAM" id="MobiDB-lite"/>
    </source>
</evidence>
<gene>
    <name evidence="2" type="ORF">Fadolivirus_1_196</name>
</gene>
<dbReference type="EMBL" id="MT418680">
    <property type="protein sequence ID" value="QKF93654.1"/>
    <property type="molecule type" value="Genomic_DNA"/>
</dbReference>
<name>A0A7D3UV42_9VIRU</name>
<dbReference type="Proteomes" id="UP001162001">
    <property type="component" value="Segment"/>
</dbReference>
<feature type="region of interest" description="Disordered" evidence="1">
    <location>
        <begin position="376"/>
        <end position="406"/>
    </location>
</feature>
<proteinExistence type="predicted"/>
<keyword evidence="3" id="KW-1185">Reference proteome</keyword>
<organism evidence="2 3">
    <name type="scientific">Fadolivirus FV1/VV64</name>
    <dbReference type="NCBI Taxonomy" id="3070911"/>
    <lineage>
        <taxon>Viruses</taxon>
        <taxon>Varidnaviria</taxon>
        <taxon>Bamfordvirae</taxon>
        <taxon>Nucleocytoviricota</taxon>
        <taxon>Megaviricetes</taxon>
        <taxon>Imitervirales</taxon>
        <taxon>Mimiviridae</taxon>
        <taxon>Klosneuvirinae</taxon>
        <taxon>Fadolivirus</taxon>
        <taxon>Fadolivirus algeromassiliense</taxon>
    </lineage>
</organism>
<sequence>MSDSEEYSGDDKQKENIHKRLENKYLLKGTSYQEIYNDLISANLTQPDFNNFIIAATNGKTNSFISKTYSGYYANSAKKTVRKQIIDLMFTKFKPNDKQFKLLCSCYSVKNTYNVCWHWIDVLVDQDYQFTDPQKQMINKAGYGEFYKLMDDGLNIETIRYYVNELNKYNEPDIEELIVKINSMPEKLPSDYLKLFLKEYKASKYGTTNDVHELIVALIEKCILDDSIIDQLAKSKYRVNSIINALINNVELNDTYTNFLLDNKEFHDDLNVLFNLSVTQDYKITTSFINKMLVKGKICYCKYKPTDLSKFGLKYEDLIQFNLNKNFKIPIAKQIKEKSKKIEEDDLSEEEHVSLKKKPAKKAVKGIRKMSPKRLKKVFDESESEGESEIEEVDEDCEEDDDYKSPSKDELKFKVISLFGIFGLAPDNETMKLICENGYLNEFNELVSKYKMVPNKECLDMAVSNILNVELIKQIICYKISPNSDTFNKLINNTIDNEVNVILEIIELMIKNGLQLSINDIHNLIKKGYYLNDLDRFGIQYDEKLYYVCFVGGKEIPKEYESKFNIDKKVFKLRTMCGNTTPKLSATKFRDYLIKNNIKPDRYCLDNAARIGNSNLMSYIIYELKCVPTIFTLYETSNISCKEDIYQELIKNYNITYEDMIKPYDHIDLTKLQKN</sequence>
<evidence type="ECO:0000313" key="3">
    <source>
        <dbReference type="Proteomes" id="UP001162001"/>
    </source>
</evidence>
<evidence type="ECO:0000313" key="2">
    <source>
        <dbReference type="EMBL" id="QKF93654.1"/>
    </source>
</evidence>
<reference evidence="2 3" key="1">
    <citation type="submission" date="2020-04" db="EMBL/GenBank/DDBJ databases">
        <title>Advantages and limits of metagenomic assembly and binning of a giant virus.</title>
        <authorList>
            <person name="Schulz F."/>
            <person name="Andreani J."/>
            <person name="Francis R."/>
            <person name="Boudjemaa H."/>
            <person name="Bou Khalil J.Y."/>
            <person name="Lee J."/>
            <person name="La Scola B."/>
            <person name="Woyke T."/>
        </authorList>
    </citation>
    <scope>NUCLEOTIDE SEQUENCE [LARGE SCALE GENOMIC DNA]</scope>
    <source>
        <strain evidence="2 3">FV1/VV64</strain>
    </source>
</reference>
<accession>A0A7D3UV42</accession>
<feature type="compositionally biased region" description="Acidic residues" evidence="1">
    <location>
        <begin position="381"/>
        <end position="402"/>
    </location>
</feature>
<protein>
    <submittedName>
        <fullName evidence="2">Uncharacterized protein</fullName>
    </submittedName>
</protein>